<dbReference type="GO" id="GO:0007155">
    <property type="term" value="P:cell adhesion"/>
    <property type="evidence" value="ECO:0007669"/>
    <property type="project" value="InterPro"/>
</dbReference>
<dbReference type="InterPro" id="IPR000259">
    <property type="entry name" value="Adhesion_dom_fimbrial"/>
</dbReference>
<name>A0A619I2A4_SALER</name>
<organism evidence="2">
    <name type="scientific">Salmonella enterica</name>
    <name type="common">Salmonella choleraesuis</name>
    <dbReference type="NCBI Taxonomy" id="28901"/>
    <lineage>
        <taxon>Bacteria</taxon>
        <taxon>Pseudomonadati</taxon>
        <taxon>Pseudomonadota</taxon>
        <taxon>Gammaproteobacteria</taxon>
        <taxon>Enterobacterales</taxon>
        <taxon>Enterobacteriaceae</taxon>
        <taxon>Salmonella</taxon>
    </lineage>
</organism>
<dbReference type="AlphaFoldDB" id="A0A619I2A4"/>
<evidence type="ECO:0000259" key="1">
    <source>
        <dbReference type="Pfam" id="PF00419"/>
    </source>
</evidence>
<dbReference type="Gene3D" id="2.60.40.1090">
    <property type="entry name" value="Fimbrial-type adhesion domain"/>
    <property type="match status" value="1"/>
</dbReference>
<sequence length="403" mass="43696">MIKAGNGTMKTRDDRTAFALSCRLNLPALLRWLLMVCVLAGPGYALATRGPGGVGMCTRQGGSQADFTIPLPPVITFRSGENYSTDSPLYTGTEVKLDYNCSNDKGSTDGAKIYVMRRDEELTNLRRAMSDMGLYMKLVVTDSVTGSKKELTLDENTGNISYVVMRENIVGDAEGTLTFRLDIYRKGDVNPGFYSLPSLNAFKIVPNGSGVEKGINVKVSPVQLQYVPTCFVKASLNTDKVDFGPVLTSDIDSSFSRPRTFSIQASVNNAAGCNIGTLTKPFELVLEGQGTKTVYLHLPLKVAFLINSGGAPSSDNKAIILKNEHNEDNGLQLKISDPDGQFVTFNSESESLPTDSPANKLGEFHDGIFTVNKPYTATLSQAPGKPVKTGKYRTQVTVKVSYY</sequence>
<gene>
    <name evidence="2" type="ORF">F6X26_22955</name>
</gene>
<feature type="domain" description="Fimbrial-type adhesion" evidence="1">
    <location>
        <begin position="228"/>
        <end position="402"/>
    </location>
</feature>
<dbReference type="SUPFAM" id="SSF49401">
    <property type="entry name" value="Bacterial adhesins"/>
    <property type="match status" value="1"/>
</dbReference>
<dbReference type="InterPro" id="IPR036937">
    <property type="entry name" value="Adhesion_dom_fimbrial_sf"/>
</dbReference>
<comment type="caution">
    <text evidence="2">The sequence shown here is derived from an EMBL/GenBank/DDBJ whole genome shotgun (WGS) entry which is preliminary data.</text>
</comment>
<dbReference type="EMBL" id="AALAOU010000021">
    <property type="protein sequence ID" value="ECX6661777.1"/>
    <property type="molecule type" value="Genomic_DNA"/>
</dbReference>
<accession>A0A619I2A4</accession>
<dbReference type="GO" id="GO:0009289">
    <property type="term" value="C:pilus"/>
    <property type="evidence" value="ECO:0007669"/>
    <property type="project" value="InterPro"/>
</dbReference>
<evidence type="ECO:0000313" key="2">
    <source>
        <dbReference type="EMBL" id="ECX6661777.1"/>
    </source>
</evidence>
<dbReference type="Pfam" id="PF00419">
    <property type="entry name" value="Fimbrial"/>
    <property type="match status" value="1"/>
</dbReference>
<reference evidence="2" key="1">
    <citation type="submission" date="2019-09" db="EMBL/GenBank/DDBJ databases">
        <authorList>
            <consortium name="PulseNet: The National Subtyping Network for Foodborne Disease Surveillance"/>
            <person name="Tarr C.L."/>
            <person name="Trees E."/>
            <person name="Katz L.S."/>
            <person name="Carleton-Romer H.A."/>
            <person name="Stroika S."/>
            <person name="Kucerova Z."/>
            <person name="Roache K.F."/>
            <person name="Sabol A.L."/>
            <person name="Besser J."/>
            <person name="Gerner-Smidt P."/>
        </authorList>
    </citation>
    <scope>NUCLEOTIDE SEQUENCE</scope>
    <source>
        <strain evidence="2">PNUSAS101199</strain>
    </source>
</reference>
<dbReference type="InterPro" id="IPR008966">
    <property type="entry name" value="Adhesion_dom_sf"/>
</dbReference>
<proteinExistence type="predicted"/>
<protein>
    <submittedName>
        <fullName evidence="2">Fimbrial protein</fullName>
    </submittedName>
</protein>